<dbReference type="EnsemblPlants" id="PGSC0003DMT400014273">
    <property type="protein sequence ID" value="PGSC0003DMT400014273"/>
    <property type="gene ID" value="PGSC0003DMG400005598"/>
</dbReference>
<proteinExistence type="predicted"/>
<dbReference type="Gramene" id="PGSC0003DMT400014273">
    <property type="protein sequence ID" value="PGSC0003DMT400014273"/>
    <property type="gene ID" value="PGSC0003DMG400005598"/>
</dbReference>
<dbReference type="AlphaFoldDB" id="M1A3Y3"/>
<name>M1A3Y3_SOLTU</name>
<reference evidence="1" key="2">
    <citation type="submission" date="2015-06" db="UniProtKB">
        <authorList>
            <consortium name="EnsemblPlants"/>
        </authorList>
    </citation>
    <scope>IDENTIFICATION</scope>
    <source>
        <strain evidence="1">DM1-3 516 R44</strain>
    </source>
</reference>
<evidence type="ECO:0000313" key="1">
    <source>
        <dbReference type="EnsemblPlants" id="PGSC0003DMT400014273"/>
    </source>
</evidence>
<reference evidence="2" key="1">
    <citation type="journal article" date="2011" name="Nature">
        <title>Genome sequence and analysis of the tuber crop potato.</title>
        <authorList>
            <consortium name="The Potato Genome Sequencing Consortium"/>
        </authorList>
    </citation>
    <scope>NUCLEOTIDE SEQUENCE [LARGE SCALE GENOMIC DNA]</scope>
    <source>
        <strain evidence="2">cv. DM1-3 516 R44</strain>
    </source>
</reference>
<evidence type="ECO:0000313" key="2">
    <source>
        <dbReference type="Proteomes" id="UP000011115"/>
    </source>
</evidence>
<sequence>MTSLAGNVNNENGIFRLEANFSPSLWGNIFSNSTRNNQIISTNSRTTMENSRKL</sequence>
<accession>M1A3Y3</accession>
<dbReference type="Proteomes" id="UP000011115">
    <property type="component" value="Unassembled WGS sequence"/>
</dbReference>
<dbReference type="HOGENOM" id="CLU_3054108_0_0_1"/>
<organism evidence="1 2">
    <name type="scientific">Solanum tuberosum</name>
    <name type="common">Potato</name>
    <dbReference type="NCBI Taxonomy" id="4113"/>
    <lineage>
        <taxon>Eukaryota</taxon>
        <taxon>Viridiplantae</taxon>
        <taxon>Streptophyta</taxon>
        <taxon>Embryophyta</taxon>
        <taxon>Tracheophyta</taxon>
        <taxon>Spermatophyta</taxon>
        <taxon>Magnoliopsida</taxon>
        <taxon>eudicotyledons</taxon>
        <taxon>Gunneridae</taxon>
        <taxon>Pentapetalae</taxon>
        <taxon>asterids</taxon>
        <taxon>lamiids</taxon>
        <taxon>Solanales</taxon>
        <taxon>Solanaceae</taxon>
        <taxon>Solanoideae</taxon>
        <taxon>Solaneae</taxon>
        <taxon>Solanum</taxon>
    </lineage>
</organism>
<protein>
    <submittedName>
        <fullName evidence="1">Vetispiradiene synthase 5</fullName>
    </submittedName>
</protein>
<keyword evidence="2" id="KW-1185">Reference proteome</keyword>